<dbReference type="Proteomes" id="UP000829542">
    <property type="component" value="Chromosome"/>
</dbReference>
<dbReference type="GO" id="GO:0016746">
    <property type="term" value="F:acyltransferase activity"/>
    <property type="evidence" value="ECO:0007669"/>
    <property type="project" value="UniProtKB-KW"/>
</dbReference>
<accession>A0ABY3X1R2</accession>
<dbReference type="EMBL" id="CP093379">
    <property type="protein sequence ID" value="UNM96230.1"/>
    <property type="molecule type" value="Genomic_DNA"/>
</dbReference>
<evidence type="ECO:0000313" key="2">
    <source>
        <dbReference type="EMBL" id="UNM96230.1"/>
    </source>
</evidence>
<dbReference type="PROSITE" id="PS51186">
    <property type="entry name" value="GNAT"/>
    <property type="match status" value="1"/>
</dbReference>
<proteinExistence type="predicted"/>
<keyword evidence="2" id="KW-0012">Acyltransferase</keyword>
<dbReference type="CDD" id="cd04301">
    <property type="entry name" value="NAT_SF"/>
    <property type="match status" value="1"/>
</dbReference>
<protein>
    <submittedName>
        <fullName evidence="2">GNAT family N-acetyltransferase</fullName>
        <ecNumber evidence="2">2.3.1.-</ecNumber>
    </submittedName>
</protein>
<feature type="domain" description="N-acetyltransferase" evidence="1">
    <location>
        <begin position="19"/>
        <end position="160"/>
    </location>
</feature>
<dbReference type="InterPro" id="IPR016181">
    <property type="entry name" value="Acyl_CoA_acyltransferase"/>
</dbReference>
<dbReference type="Pfam" id="PF00583">
    <property type="entry name" value="Acetyltransf_1"/>
    <property type="match status" value="1"/>
</dbReference>
<dbReference type="SUPFAM" id="SSF55729">
    <property type="entry name" value="Acyl-CoA N-acyltransferases (Nat)"/>
    <property type="match status" value="1"/>
</dbReference>
<name>A0ABY3X1R2_9GAMM</name>
<gene>
    <name evidence="2" type="ORF">MMG00_13700</name>
</gene>
<keyword evidence="2" id="KW-0808">Transferase</keyword>
<sequence length="167" mass="18715">MKKIERNIFLQPISEQGEITLKRLESAEDILLAATLLSSCLAESNVLAGKALYLQTEKEIESFLTDISELYGVFEMETSKLIGILAVEEDSIERIAVAKAYQRKGIGQALMQFAHEKLGANYADVYIDNLPALHFFESCGLSMFDETTPEPGDLMAEDPYKIIHLMY</sequence>
<dbReference type="Gene3D" id="3.40.630.30">
    <property type="match status" value="1"/>
</dbReference>
<organism evidence="2 3">
    <name type="scientific">Ignatzschineria rhizosphaerae</name>
    <dbReference type="NCBI Taxonomy" id="2923279"/>
    <lineage>
        <taxon>Bacteria</taxon>
        <taxon>Pseudomonadati</taxon>
        <taxon>Pseudomonadota</taxon>
        <taxon>Gammaproteobacteria</taxon>
        <taxon>Cardiobacteriales</taxon>
        <taxon>Ignatzschineriaceae</taxon>
        <taxon>Ignatzschineria</taxon>
    </lineage>
</organism>
<keyword evidence="3" id="KW-1185">Reference proteome</keyword>
<reference evidence="2 3" key="1">
    <citation type="submission" date="2022-03" db="EMBL/GenBank/DDBJ databases">
        <title>Ignatzschineria rhizosphaerae HR5S32.</title>
        <authorList>
            <person name="Sun J.Q."/>
            <person name="Feng J.Y."/>
        </authorList>
    </citation>
    <scope>NUCLEOTIDE SEQUENCE [LARGE SCALE GENOMIC DNA]</scope>
    <source>
        <strain evidence="2 3">HR5S32</strain>
    </source>
</reference>
<dbReference type="RefSeq" id="WP_242149374.1">
    <property type="nucleotide sequence ID" value="NZ_CP093379.1"/>
</dbReference>
<dbReference type="EC" id="2.3.1.-" evidence="2"/>
<evidence type="ECO:0000313" key="3">
    <source>
        <dbReference type="Proteomes" id="UP000829542"/>
    </source>
</evidence>
<evidence type="ECO:0000259" key="1">
    <source>
        <dbReference type="PROSITE" id="PS51186"/>
    </source>
</evidence>
<dbReference type="InterPro" id="IPR000182">
    <property type="entry name" value="GNAT_dom"/>
</dbReference>